<protein>
    <submittedName>
        <fullName evidence="3">Amidase</fullName>
    </submittedName>
</protein>
<dbReference type="SUPFAM" id="SSF75304">
    <property type="entry name" value="Amidase signature (AS) enzymes"/>
    <property type="match status" value="1"/>
</dbReference>
<dbReference type="InterPro" id="IPR023631">
    <property type="entry name" value="Amidase_dom"/>
</dbReference>
<feature type="domain" description="Amidase" evidence="2">
    <location>
        <begin position="25"/>
        <end position="445"/>
    </location>
</feature>
<evidence type="ECO:0000259" key="2">
    <source>
        <dbReference type="Pfam" id="PF01425"/>
    </source>
</evidence>
<dbReference type="Proteomes" id="UP000198761">
    <property type="component" value="Unassembled WGS sequence"/>
</dbReference>
<dbReference type="AlphaFoldDB" id="A0A1H8MPE1"/>
<reference evidence="3 4" key="1">
    <citation type="submission" date="2016-10" db="EMBL/GenBank/DDBJ databases">
        <authorList>
            <person name="de Groot N.N."/>
        </authorList>
    </citation>
    <scope>NUCLEOTIDE SEQUENCE [LARGE SCALE GENOMIC DNA]</scope>
    <source>
        <strain evidence="3 4">DSM 3857</strain>
    </source>
</reference>
<dbReference type="STRING" id="933059.SAMN04488103_11422"/>
<dbReference type="PROSITE" id="PS00571">
    <property type="entry name" value="AMIDASES"/>
    <property type="match status" value="1"/>
</dbReference>
<organism evidence="3 4">
    <name type="scientific">Gemmobacter aquatilis</name>
    <dbReference type="NCBI Taxonomy" id="933059"/>
    <lineage>
        <taxon>Bacteria</taxon>
        <taxon>Pseudomonadati</taxon>
        <taxon>Pseudomonadota</taxon>
        <taxon>Alphaproteobacteria</taxon>
        <taxon>Rhodobacterales</taxon>
        <taxon>Paracoccaceae</taxon>
        <taxon>Gemmobacter</taxon>
    </lineage>
</organism>
<gene>
    <name evidence="3" type="ORF">SAMN04488103_11422</name>
</gene>
<dbReference type="PANTHER" id="PTHR43372">
    <property type="entry name" value="FATTY-ACID AMIDE HYDROLASE"/>
    <property type="match status" value="1"/>
</dbReference>
<dbReference type="OrthoDB" id="9777859at2"/>
<evidence type="ECO:0000256" key="1">
    <source>
        <dbReference type="SAM" id="MobiDB-lite"/>
    </source>
</evidence>
<dbReference type="GO" id="GO:0012505">
    <property type="term" value="C:endomembrane system"/>
    <property type="evidence" value="ECO:0007669"/>
    <property type="project" value="TreeGrafter"/>
</dbReference>
<dbReference type="EMBL" id="FOCE01000014">
    <property type="protein sequence ID" value="SEO19321.1"/>
    <property type="molecule type" value="Genomic_DNA"/>
</dbReference>
<sequence length="461" mass="48760">MTELWKLTASELVPLIAERQISVKEMIASVVQRIDAVNPALNSIVQRMDEQALAAAEAADMGLARGEVPGPLTGVAVTIKVNVDQTGFATTNGLRTQAGLVAEVDSPVVANLRKAGAIVVGRTNTPAFSLRWFTRNSLHGATTNPRDQTLTPGGSSGGAGAAVASGMGAIGHGTDIAGSIRYPAYACGVHGLRPSLGRVPGFNATVGDRLVGGQLMAVSGPMARSIPDLRLALAAMAARDMRDPWWQAMPLRGADVPRRVAYVEAPDGMQVAQPVRDALRAAAAKLSAAGYQVEEVLPPPFREARDMQLRLWMAEFRQDGTAALRAENDPDANFVYAQMTRHCPEIDLPGMMMTLKARARLTRLWRTFLAEWPLVLCPVSGELPFLNQEDVASPAAFDAVLEAQLTMIAIPCMGLPGLTVATGSVGPNPIGVQLVADQFREDLLLAAGEVLAPEPVGLAMA</sequence>
<dbReference type="Pfam" id="PF01425">
    <property type="entry name" value="Amidase"/>
    <property type="match status" value="1"/>
</dbReference>
<feature type="compositionally biased region" description="Polar residues" evidence="1">
    <location>
        <begin position="139"/>
        <end position="152"/>
    </location>
</feature>
<evidence type="ECO:0000313" key="4">
    <source>
        <dbReference type="Proteomes" id="UP000198761"/>
    </source>
</evidence>
<proteinExistence type="predicted"/>
<dbReference type="Gene3D" id="3.90.1300.10">
    <property type="entry name" value="Amidase signature (AS) domain"/>
    <property type="match status" value="1"/>
</dbReference>
<evidence type="ECO:0000313" key="3">
    <source>
        <dbReference type="EMBL" id="SEO19321.1"/>
    </source>
</evidence>
<dbReference type="InterPro" id="IPR020556">
    <property type="entry name" value="Amidase_CS"/>
</dbReference>
<feature type="region of interest" description="Disordered" evidence="1">
    <location>
        <begin position="139"/>
        <end position="158"/>
    </location>
</feature>
<dbReference type="PANTHER" id="PTHR43372:SF4">
    <property type="entry name" value="FATTY-ACID AMIDE HYDROLASE 2"/>
    <property type="match status" value="1"/>
</dbReference>
<dbReference type="RefSeq" id="WP_091303465.1">
    <property type="nucleotide sequence ID" value="NZ_FOCE01000014.1"/>
</dbReference>
<name>A0A1H8MPE1_9RHOB</name>
<dbReference type="NCBIfam" id="NF005687">
    <property type="entry name" value="PRK07487.1"/>
    <property type="match status" value="1"/>
</dbReference>
<dbReference type="InterPro" id="IPR052739">
    <property type="entry name" value="FAAH2"/>
</dbReference>
<keyword evidence="4" id="KW-1185">Reference proteome</keyword>
<dbReference type="InterPro" id="IPR036928">
    <property type="entry name" value="AS_sf"/>
</dbReference>
<accession>A0A1H8MPE1</accession>